<dbReference type="GO" id="GO:0005794">
    <property type="term" value="C:Golgi apparatus"/>
    <property type="evidence" value="ECO:0007669"/>
    <property type="project" value="UniProtKB-ARBA"/>
</dbReference>
<gene>
    <name evidence="6" type="ORF">D9Q98_005553</name>
</gene>
<evidence type="ECO:0000256" key="2">
    <source>
        <dbReference type="ARBA" id="ARBA00022679"/>
    </source>
</evidence>
<evidence type="ECO:0000256" key="4">
    <source>
        <dbReference type="SAM" id="MobiDB-lite"/>
    </source>
</evidence>
<dbReference type="PANTHER" id="PTHR20961">
    <property type="entry name" value="GLYCOSYLTRANSFERASE"/>
    <property type="match status" value="1"/>
</dbReference>
<proteinExistence type="predicted"/>
<sequence>MVYRYPWRGNESSRVNTTAASAAQQPRRKAYEAKPPDTTRRLEPPRVRPATAREPRPYLQHPSFSSCTVPVLLGVTWDSNLWHVLDNAAVWHSLVQRTPWQQHLKPLVITPEGLALSGIVAQLLPALTPLAVQSLADASTRLPPGGQALGGTASVGKQSSAVAAASYEGGELRCFANLFYCGQHLEVNHSALEEQSKLYAAGAAAQATAKDPQPGSKSELGAAAASAAATQAAPAAGDAVNPSALPHRELYGFGQAVVQRELLLHRKQAGAEAGPAKPLPTQAARRPEPGGTGGGGSEEEKEEGTRLGSSTAGVRRLSIVFLQRDSLGRQLLNMEELLSSCNEWQYRSRDGNRITEWRAACSKARTPSISAGVAVAQAADVLVGIHGANMANAFFMRPGSSAIEVMPYQYEQHPGSSSQSVFNAHDPTSQLLWWVTVVCEAASSQPGPLEAAGAGDPTWWPRDRHSRVPWEAIAAVLRKVAVLQSGSSSEQSGGSAERLRHLYLEQYYRRSRHRLLMNATGVMGYGDRCPSLDG</sequence>
<evidence type="ECO:0000259" key="5">
    <source>
        <dbReference type="Pfam" id="PF04577"/>
    </source>
</evidence>
<organism evidence="6 7">
    <name type="scientific">Chlorella vulgaris</name>
    <name type="common">Green alga</name>
    <dbReference type="NCBI Taxonomy" id="3077"/>
    <lineage>
        <taxon>Eukaryota</taxon>
        <taxon>Viridiplantae</taxon>
        <taxon>Chlorophyta</taxon>
        <taxon>core chlorophytes</taxon>
        <taxon>Trebouxiophyceae</taxon>
        <taxon>Chlorellales</taxon>
        <taxon>Chlorellaceae</taxon>
        <taxon>Chlorella clade</taxon>
        <taxon>Chlorella</taxon>
    </lineage>
</organism>
<keyword evidence="7" id="KW-1185">Reference proteome</keyword>
<dbReference type="Proteomes" id="UP001055712">
    <property type="component" value="Unassembled WGS sequence"/>
</dbReference>
<evidence type="ECO:0000256" key="3">
    <source>
        <dbReference type="ARBA" id="ARBA00023180"/>
    </source>
</evidence>
<dbReference type="GO" id="GO:0016763">
    <property type="term" value="F:pentosyltransferase activity"/>
    <property type="evidence" value="ECO:0007669"/>
    <property type="project" value="UniProtKB-ARBA"/>
</dbReference>
<dbReference type="AlphaFoldDB" id="A0A9D4TM16"/>
<dbReference type="EMBL" id="SIDB01000008">
    <property type="protein sequence ID" value="KAI3429461.1"/>
    <property type="molecule type" value="Genomic_DNA"/>
</dbReference>
<keyword evidence="2" id="KW-0808">Transferase</keyword>
<dbReference type="OrthoDB" id="529273at2759"/>
<feature type="compositionally biased region" description="Polar residues" evidence="4">
    <location>
        <begin position="10"/>
        <end position="24"/>
    </location>
</feature>
<keyword evidence="3" id="KW-0325">Glycoprotein</keyword>
<reference evidence="6" key="2">
    <citation type="submission" date="2020-11" db="EMBL/GenBank/DDBJ databases">
        <authorList>
            <person name="Cecchin M."/>
            <person name="Marcolungo L."/>
            <person name="Rossato M."/>
            <person name="Girolomoni L."/>
            <person name="Cosentino E."/>
            <person name="Cuine S."/>
            <person name="Li-Beisson Y."/>
            <person name="Delledonne M."/>
            <person name="Ballottari M."/>
        </authorList>
    </citation>
    <scope>NUCLEOTIDE SEQUENCE</scope>
    <source>
        <strain evidence="6">211/11P</strain>
        <tissue evidence="6">Whole cell</tissue>
    </source>
</reference>
<evidence type="ECO:0000313" key="7">
    <source>
        <dbReference type="Proteomes" id="UP001055712"/>
    </source>
</evidence>
<feature type="domain" description="Glycosyltransferase 61 catalytic" evidence="5">
    <location>
        <begin position="317"/>
        <end position="402"/>
    </location>
</feature>
<evidence type="ECO:0000256" key="1">
    <source>
        <dbReference type="ARBA" id="ARBA00022676"/>
    </source>
</evidence>
<feature type="region of interest" description="Disordered" evidence="4">
    <location>
        <begin position="1"/>
        <end position="59"/>
    </location>
</feature>
<evidence type="ECO:0000313" key="6">
    <source>
        <dbReference type="EMBL" id="KAI3429461.1"/>
    </source>
</evidence>
<dbReference type="Pfam" id="PF04577">
    <property type="entry name" value="Glyco_transf_61"/>
    <property type="match status" value="1"/>
</dbReference>
<keyword evidence="1" id="KW-0328">Glycosyltransferase</keyword>
<feature type="compositionally biased region" description="Basic and acidic residues" evidence="4">
    <location>
        <begin position="29"/>
        <end position="56"/>
    </location>
</feature>
<protein>
    <recommendedName>
        <fullName evidence="5">Glycosyltransferase 61 catalytic domain-containing protein</fullName>
    </recommendedName>
</protein>
<comment type="caution">
    <text evidence="6">The sequence shown here is derived from an EMBL/GenBank/DDBJ whole genome shotgun (WGS) entry which is preliminary data.</text>
</comment>
<accession>A0A9D4TM16</accession>
<dbReference type="InterPro" id="IPR007657">
    <property type="entry name" value="Glycosyltransferase_61"/>
</dbReference>
<dbReference type="PANTHER" id="PTHR20961:SF124">
    <property type="entry name" value="GLYCOSYLTRANSFERASE"/>
    <property type="match status" value="1"/>
</dbReference>
<reference evidence="6" key="1">
    <citation type="journal article" date="2019" name="Plant J.">
        <title>Chlorella vulgaris genome assembly and annotation reveals the molecular basis for metabolic acclimation to high light conditions.</title>
        <authorList>
            <person name="Cecchin M."/>
            <person name="Marcolungo L."/>
            <person name="Rossato M."/>
            <person name="Girolomoni L."/>
            <person name="Cosentino E."/>
            <person name="Cuine S."/>
            <person name="Li-Beisson Y."/>
            <person name="Delledonne M."/>
            <person name="Ballottari M."/>
        </authorList>
    </citation>
    <scope>NUCLEOTIDE SEQUENCE</scope>
    <source>
        <strain evidence="6">211/11P</strain>
    </source>
</reference>
<name>A0A9D4TM16_CHLVU</name>
<feature type="region of interest" description="Disordered" evidence="4">
    <location>
        <begin position="268"/>
        <end position="310"/>
    </location>
</feature>
<dbReference type="InterPro" id="IPR049625">
    <property type="entry name" value="Glyco_transf_61_cat"/>
</dbReference>